<dbReference type="Pfam" id="PF00183">
    <property type="entry name" value="HSP90"/>
    <property type="match status" value="1"/>
</dbReference>
<dbReference type="Gene3D" id="1.20.120.790">
    <property type="entry name" value="Heat shock protein 90, C-terminal domain"/>
    <property type="match status" value="1"/>
</dbReference>
<evidence type="ECO:0000256" key="1">
    <source>
        <dbReference type="ARBA" id="ARBA00008239"/>
    </source>
</evidence>
<keyword evidence="4 5" id="KW-0143">Chaperone</keyword>
<evidence type="ECO:0000313" key="7">
    <source>
        <dbReference type="EMBL" id="MFC0315552.1"/>
    </source>
</evidence>
<comment type="caution">
    <text evidence="7">The sequence shown here is derived from an EMBL/GenBank/DDBJ whole genome shotgun (WGS) entry which is preliminary data.</text>
</comment>
<dbReference type="Gene3D" id="3.40.50.11260">
    <property type="match status" value="1"/>
</dbReference>
<dbReference type="SUPFAM" id="SSF110942">
    <property type="entry name" value="HSP90 C-terminal domain"/>
    <property type="match status" value="1"/>
</dbReference>
<dbReference type="EMBL" id="JBHLWV010000020">
    <property type="protein sequence ID" value="MFC0315552.1"/>
    <property type="molecule type" value="Genomic_DNA"/>
</dbReference>
<dbReference type="RefSeq" id="WP_382364346.1">
    <property type="nucleotide sequence ID" value="NZ_JBHLWV010000020.1"/>
</dbReference>
<dbReference type="Proteomes" id="UP001589783">
    <property type="component" value="Unassembled WGS sequence"/>
</dbReference>
<dbReference type="InterPro" id="IPR020568">
    <property type="entry name" value="Ribosomal_Su5_D2-typ_SF"/>
</dbReference>
<keyword evidence="8" id="KW-1185">Reference proteome</keyword>
<comment type="similarity">
    <text evidence="1 5">Belongs to the heat shock protein 90 family.</text>
</comment>
<feature type="domain" description="Histidine kinase/HSP90-like ATPase" evidence="6">
    <location>
        <begin position="26"/>
        <end position="183"/>
    </location>
</feature>
<organism evidence="7 8">
    <name type="scientific">Gordonia phosphorivorans</name>
    <dbReference type="NCBI Taxonomy" id="1056982"/>
    <lineage>
        <taxon>Bacteria</taxon>
        <taxon>Bacillati</taxon>
        <taxon>Actinomycetota</taxon>
        <taxon>Actinomycetes</taxon>
        <taxon>Mycobacteriales</taxon>
        <taxon>Gordoniaceae</taxon>
        <taxon>Gordonia</taxon>
    </lineage>
</organism>
<dbReference type="PRINTS" id="PR00775">
    <property type="entry name" value="HEATSHOCK90"/>
</dbReference>
<protein>
    <recommendedName>
        <fullName evidence="5">Chaperone protein HtpG</fullName>
    </recommendedName>
    <alternativeName>
        <fullName evidence="5">Heat shock protein HtpG</fullName>
    </alternativeName>
    <alternativeName>
        <fullName evidence="5">High temperature protein G</fullName>
    </alternativeName>
</protein>
<dbReference type="SUPFAM" id="SSF55874">
    <property type="entry name" value="ATPase domain of HSP90 chaperone/DNA topoisomerase II/histidine kinase"/>
    <property type="match status" value="1"/>
</dbReference>
<evidence type="ECO:0000259" key="6">
    <source>
        <dbReference type="SMART" id="SM00387"/>
    </source>
</evidence>
<name>A0ABV6H9J7_9ACTN</name>
<dbReference type="HAMAP" id="MF_00505">
    <property type="entry name" value="HSP90"/>
    <property type="match status" value="1"/>
</dbReference>
<reference evidence="7 8" key="1">
    <citation type="submission" date="2024-09" db="EMBL/GenBank/DDBJ databases">
        <authorList>
            <person name="Sun Q."/>
            <person name="Mori K."/>
        </authorList>
    </citation>
    <scope>NUCLEOTIDE SEQUENCE [LARGE SCALE GENOMIC DNA]</scope>
    <source>
        <strain evidence="7 8">CCM 7957</strain>
    </source>
</reference>
<evidence type="ECO:0000256" key="4">
    <source>
        <dbReference type="ARBA" id="ARBA00023186"/>
    </source>
</evidence>
<keyword evidence="5" id="KW-0346">Stress response</keyword>
<dbReference type="Gene3D" id="3.30.230.80">
    <property type="match status" value="1"/>
</dbReference>
<dbReference type="InterPro" id="IPR003594">
    <property type="entry name" value="HATPase_dom"/>
</dbReference>
<comment type="subcellular location">
    <subcellularLocation>
        <location evidence="5">Cytoplasm</location>
    </subcellularLocation>
</comment>
<dbReference type="PANTHER" id="PTHR11528">
    <property type="entry name" value="HEAT SHOCK PROTEIN 90 FAMILY MEMBER"/>
    <property type="match status" value="1"/>
</dbReference>
<keyword evidence="2 5" id="KW-0547">Nucleotide-binding</keyword>
<dbReference type="InterPro" id="IPR036890">
    <property type="entry name" value="HATPase_C_sf"/>
</dbReference>
<dbReference type="InterPro" id="IPR020575">
    <property type="entry name" value="Hsp90_N"/>
</dbReference>
<dbReference type="InterPro" id="IPR001404">
    <property type="entry name" value="Hsp90_fam"/>
</dbReference>
<feature type="region of interest" description="C" evidence="5">
    <location>
        <begin position="561"/>
        <end position="640"/>
    </location>
</feature>
<dbReference type="Gene3D" id="3.30.565.10">
    <property type="entry name" value="Histidine kinase-like ATPase, C-terminal domain"/>
    <property type="match status" value="1"/>
</dbReference>
<dbReference type="SUPFAM" id="SSF54211">
    <property type="entry name" value="Ribosomal protein S5 domain 2-like"/>
    <property type="match status" value="1"/>
</dbReference>
<gene>
    <name evidence="5 7" type="primary">htpG</name>
    <name evidence="7" type="ORF">ACFFJD_11915</name>
</gene>
<dbReference type="SMART" id="SM00387">
    <property type="entry name" value="HATPase_c"/>
    <property type="match status" value="1"/>
</dbReference>
<dbReference type="NCBIfam" id="NF003555">
    <property type="entry name" value="PRK05218.1"/>
    <property type="match status" value="1"/>
</dbReference>
<dbReference type="Pfam" id="PF13589">
    <property type="entry name" value="HATPase_c_3"/>
    <property type="match status" value="1"/>
</dbReference>
<comment type="subunit">
    <text evidence="5">Homodimer.</text>
</comment>
<sequence>MSSQVHEFHAEARQLLDLVVHSIYSNKDSFLRELISNSSDALDKLRLASLRDSDLDSDVSDLHVRLTPDAQARTLTVADNGIGMSREDVVDLIGTVAKSGTAKMRQALAEAGDAGASEELIGQFGIGFYSAFMVAERVTMVTRKAGESVGTRWESTGDGTYTVDEAPDAAPGTAITLSLKPADADNALHDYADPQVLRGLVKKYSDFIAWPIRMSETVEVPADEDGGEPTVEQVDATLNSQKALWAKSKDEVSAEEYAEFYRHLSHNWDEPLETISLHAEGTFEYQALMFLPSQPPLDMFARERSGGLHLYVRRVFITDDGAELLPEYLRFVQGVVDANDLSLNVSRELLQQDRQIRAIRRRLVKKVIGTVQELQDRRPDDYASFWTNFGQVFKEGLVNDPDNFQAILKASVFESTRESDQPTTLADYVERCPAEQKVIYYMTGETRQQIERSPHLEGFRAKGIEVLLLSDPVDEVWTSSMPEYDGRQFVSVAKGEAALDDDADAETDGADRDAEFADLMAWLTEVLEADVSQTRLTKRLTDSAACLVGDTFSMSPQLEKLYRASGQQVPHMKRVLELNPDHPLVTGLAKAYADAGDERSALTSTAQLLYAMAVLAEGGELADPAEFAKLLSDTLVAGLR</sequence>
<evidence type="ECO:0000256" key="2">
    <source>
        <dbReference type="ARBA" id="ARBA00022741"/>
    </source>
</evidence>
<keyword evidence="5" id="KW-0963">Cytoplasm</keyword>
<comment type="caution">
    <text evidence="5">Lacks conserved residue(s) required for the propagation of feature annotation.</text>
</comment>
<evidence type="ECO:0000313" key="8">
    <source>
        <dbReference type="Proteomes" id="UP001589783"/>
    </source>
</evidence>
<evidence type="ECO:0000256" key="3">
    <source>
        <dbReference type="ARBA" id="ARBA00022840"/>
    </source>
</evidence>
<dbReference type="CDD" id="cd16927">
    <property type="entry name" value="HATPase_Hsp90-like"/>
    <property type="match status" value="1"/>
</dbReference>
<dbReference type="InterPro" id="IPR037196">
    <property type="entry name" value="HSP90_C"/>
</dbReference>
<feature type="region of interest" description="A; substrate-binding" evidence="5">
    <location>
        <begin position="1"/>
        <end position="347"/>
    </location>
</feature>
<dbReference type="PIRSF" id="PIRSF002583">
    <property type="entry name" value="Hsp90"/>
    <property type="match status" value="1"/>
</dbReference>
<comment type="function">
    <text evidence="5">Molecular chaperone. Has ATPase activity.</text>
</comment>
<keyword evidence="3 5" id="KW-0067">ATP-binding</keyword>
<proteinExistence type="inferred from homology"/>
<evidence type="ECO:0000256" key="5">
    <source>
        <dbReference type="HAMAP-Rule" id="MF_00505"/>
    </source>
</evidence>
<accession>A0ABV6H9J7</accession>